<dbReference type="KEGG" id="ccho:CCHOA_08440"/>
<dbReference type="NCBIfam" id="NF002995">
    <property type="entry name" value="PRK03759.1"/>
    <property type="match status" value="1"/>
</dbReference>
<dbReference type="InterPro" id="IPR056375">
    <property type="entry name" value="Idi_bact"/>
</dbReference>
<comment type="subcellular location">
    <subcellularLocation>
        <location evidence="10">Cytoplasm</location>
    </subcellularLocation>
</comment>
<gene>
    <name evidence="10 13" type="primary">idi</name>
    <name evidence="13" type="ORF">CCHOA_08440</name>
</gene>
<feature type="binding site" evidence="10">
    <location>
        <position position="129"/>
    </location>
    <ligand>
        <name>Mn(2+)</name>
        <dbReference type="ChEBI" id="CHEBI:29035"/>
    </ligand>
</feature>
<evidence type="ECO:0000256" key="9">
    <source>
        <dbReference type="ARBA" id="ARBA00023235"/>
    </source>
</evidence>
<dbReference type="InterPro" id="IPR000086">
    <property type="entry name" value="NUDIX_hydrolase_dom"/>
</dbReference>
<dbReference type="FunFam" id="3.90.79.10:FF:000009">
    <property type="entry name" value="Isopentenyl-diphosphate Delta-isomerase"/>
    <property type="match status" value="1"/>
</dbReference>
<dbReference type="GO" id="GO:0005737">
    <property type="term" value="C:cytoplasm"/>
    <property type="evidence" value="ECO:0007669"/>
    <property type="project" value="UniProtKB-SubCell"/>
</dbReference>
<keyword evidence="7 10" id="KW-0464">Manganese</keyword>
<dbReference type="UniPathway" id="UPA00059">
    <property type="reaction ID" value="UER00104"/>
</dbReference>
<sequence length="195" mass="21022">MADVTSAAPKPPSTEELVVLCDTTGTPTGTWPKATVHHDDTPLHLAFSAYVLNDAGQLLITRRALHKRTWPGVWTNSMCGHPGPGEQPADAAARRGSEELGIAAADLSQFACILPDFHYRATDSSGVVENEVCPVFITRLRAGASVQPQASEVDAMQWVDPAALWTAVQATPWAFSPWMGWQLEHAELRDALGVL</sequence>
<dbReference type="SUPFAM" id="SSF55811">
    <property type="entry name" value="Nudix"/>
    <property type="match status" value="1"/>
</dbReference>
<evidence type="ECO:0000256" key="4">
    <source>
        <dbReference type="ARBA" id="ARBA00022490"/>
    </source>
</evidence>
<comment type="cofactor">
    <cofactor evidence="10">
        <name>Mn(2+)</name>
        <dbReference type="ChEBI" id="CHEBI:29035"/>
    </cofactor>
    <text evidence="10">Binds 1 Mn(2+) ion per subunit.</text>
</comment>
<comment type="cofactor">
    <cofactor evidence="10">
        <name>Mg(2+)</name>
        <dbReference type="ChEBI" id="CHEBI:18420"/>
    </cofactor>
    <text evidence="10">Binds 1 Mg(2+) ion per subunit. The magnesium ion binds only when substrate is bound.</text>
</comment>
<keyword evidence="9 10" id="KW-0413">Isomerase</keyword>
<dbReference type="GO" id="GO:0046872">
    <property type="term" value="F:metal ion binding"/>
    <property type="evidence" value="ECO:0007669"/>
    <property type="project" value="UniProtKB-KW"/>
</dbReference>
<feature type="binding site" evidence="10">
    <location>
        <position position="99"/>
    </location>
    <ligand>
        <name>Mg(2+)</name>
        <dbReference type="ChEBI" id="CHEBI:18420"/>
    </ligand>
</feature>
<accession>A0A3G6J7P3</accession>
<dbReference type="HAMAP" id="MF_00202">
    <property type="entry name" value="Idi"/>
    <property type="match status" value="1"/>
</dbReference>
<comment type="catalytic activity">
    <reaction evidence="10">
        <text>isopentenyl diphosphate = dimethylallyl diphosphate</text>
        <dbReference type="Rhea" id="RHEA:23284"/>
        <dbReference type="ChEBI" id="CHEBI:57623"/>
        <dbReference type="ChEBI" id="CHEBI:128769"/>
        <dbReference type="EC" id="5.3.3.2"/>
    </reaction>
</comment>
<protein>
    <recommendedName>
        <fullName evidence="3 10">Isopentenyl-diphosphate Delta-isomerase</fullName>
        <shortName evidence="10">IPP isomerase</shortName>
        <ecNumber evidence="3 10">5.3.3.2</ecNumber>
    </recommendedName>
    <alternativeName>
        <fullName evidence="10">IPP:DMAPP isomerase</fullName>
    </alternativeName>
    <alternativeName>
        <fullName evidence="10">Isopentenyl pyrophosphate isomerase</fullName>
    </alternativeName>
</protein>
<keyword evidence="6 10" id="KW-0460">Magnesium</keyword>
<dbReference type="InterPro" id="IPR015797">
    <property type="entry name" value="NUDIX_hydrolase-like_dom_sf"/>
</dbReference>
<evidence type="ECO:0000256" key="5">
    <source>
        <dbReference type="ARBA" id="ARBA00022723"/>
    </source>
</evidence>
<comment type="similarity">
    <text evidence="2 10">Belongs to the IPP isomerase type 1 family.</text>
</comment>
<dbReference type="GO" id="GO:0008299">
    <property type="term" value="P:isoprenoid biosynthetic process"/>
    <property type="evidence" value="ECO:0007669"/>
    <property type="project" value="UniProtKB-UniRule"/>
</dbReference>
<proteinExistence type="inferred from homology"/>
<dbReference type="PANTHER" id="PTHR10885:SF0">
    <property type="entry name" value="ISOPENTENYL-DIPHOSPHATE DELTA-ISOMERASE"/>
    <property type="match status" value="1"/>
</dbReference>
<evidence type="ECO:0000256" key="2">
    <source>
        <dbReference type="ARBA" id="ARBA00007579"/>
    </source>
</evidence>
<dbReference type="PIRSF" id="PIRSF018427">
    <property type="entry name" value="Isopntndiph_ism"/>
    <property type="match status" value="1"/>
</dbReference>
<name>A0A3G6J7P3_9CORY</name>
<evidence type="ECO:0000313" key="13">
    <source>
        <dbReference type="EMBL" id="AZA14077.1"/>
    </source>
</evidence>
<comment type="pathway">
    <text evidence="1 10">Isoprenoid biosynthesis; dimethylallyl diphosphate biosynthesis; dimethylallyl diphosphate from isopentenyl diphosphate: step 1/1.</text>
</comment>
<evidence type="ECO:0000313" key="14">
    <source>
        <dbReference type="Proteomes" id="UP000269019"/>
    </source>
</evidence>
<feature type="binding site" evidence="10">
    <location>
        <position position="44"/>
    </location>
    <ligand>
        <name>Mn(2+)</name>
        <dbReference type="ChEBI" id="CHEBI:29035"/>
    </ligand>
</feature>
<dbReference type="PANTHER" id="PTHR10885">
    <property type="entry name" value="ISOPENTENYL-DIPHOSPHATE DELTA-ISOMERASE"/>
    <property type="match status" value="1"/>
</dbReference>
<feature type="active site" evidence="10 11">
    <location>
        <position position="79"/>
    </location>
</feature>
<dbReference type="EC" id="5.3.3.2" evidence="3 10"/>
<evidence type="ECO:0000256" key="8">
    <source>
        <dbReference type="ARBA" id="ARBA00023229"/>
    </source>
</evidence>
<feature type="domain" description="Nudix hydrolase" evidence="12">
    <location>
        <begin position="42"/>
        <end position="181"/>
    </location>
</feature>
<keyword evidence="4 10" id="KW-0963">Cytoplasm</keyword>
<dbReference type="Proteomes" id="UP000269019">
    <property type="component" value="Chromosome"/>
</dbReference>
<keyword evidence="14" id="KW-1185">Reference proteome</keyword>
<comment type="function">
    <text evidence="10">Catalyzes the 1,3-allylic rearrangement of the homoallylic substrate isopentenyl (IPP) to its highly electrophilic allylic isomer, dimethylallyl diphosphate (DMAPP).</text>
</comment>
<evidence type="ECO:0000256" key="11">
    <source>
        <dbReference type="PIRSR" id="PIRSR018427-1"/>
    </source>
</evidence>
<feature type="binding site" evidence="10">
    <location>
        <position position="37"/>
    </location>
    <ligand>
        <name>Mn(2+)</name>
        <dbReference type="ChEBI" id="CHEBI:29035"/>
    </ligand>
</feature>
<evidence type="ECO:0000256" key="3">
    <source>
        <dbReference type="ARBA" id="ARBA00012057"/>
    </source>
</evidence>
<dbReference type="CDD" id="cd02885">
    <property type="entry name" value="NUDIX_IPP_Isomerase"/>
    <property type="match status" value="1"/>
</dbReference>
<feature type="active site" evidence="10 11">
    <location>
        <position position="131"/>
    </location>
</feature>
<evidence type="ECO:0000256" key="10">
    <source>
        <dbReference type="HAMAP-Rule" id="MF_00202"/>
    </source>
</evidence>
<dbReference type="Gene3D" id="3.90.79.10">
    <property type="entry name" value="Nucleoside Triphosphate Pyrophosphohydrolase"/>
    <property type="match status" value="1"/>
</dbReference>
<keyword evidence="8 10" id="KW-0414">Isoprene biosynthesis</keyword>
<keyword evidence="5 10" id="KW-0479">Metal-binding</keyword>
<dbReference type="NCBIfam" id="TIGR02150">
    <property type="entry name" value="IPP_isom_1"/>
    <property type="match status" value="1"/>
</dbReference>
<evidence type="ECO:0000256" key="1">
    <source>
        <dbReference type="ARBA" id="ARBA00004826"/>
    </source>
</evidence>
<feature type="binding site" evidence="10">
    <location>
        <position position="131"/>
    </location>
    <ligand>
        <name>Mn(2+)</name>
        <dbReference type="ChEBI" id="CHEBI:29035"/>
    </ligand>
</feature>
<evidence type="ECO:0000259" key="12">
    <source>
        <dbReference type="PROSITE" id="PS51462"/>
    </source>
</evidence>
<dbReference type="EMBL" id="CP033896">
    <property type="protein sequence ID" value="AZA14077.1"/>
    <property type="molecule type" value="Genomic_DNA"/>
</dbReference>
<dbReference type="GO" id="GO:0050992">
    <property type="term" value="P:dimethylallyl diphosphate biosynthetic process"/>
    <property type="evidence" value="ECO:0007669"/>
    <property type="project" value="UniProtKB-UniRule"/>
</dbReference>
<feature type="binding site" evidence="10">
    <location>
        <position position="81"/>
    </location>
    <ligand>
        <name>Mn(2+)</name>
        <dbReference type="ChEBI" id="CHEBI:29035"/>
    </ligand>
</feature>
<dbReference type="Pfam" id="PF00293">
    <property type="entry name" value="NUDIX"/>
    <property type="match status" value="1"/>
</dbReference>
<evidence type="ECO:0000256" key="6">
    <source>
        <dbReference type="ARBA" id="ARBA00022842"/>
    </source>
</evidence>
<dbReference type="InterPro" id="IPR011876">
    <property type="entry name" value="IsopentenylPP_isomerase_typ1"/>
</dbReference>
<dbReference type="GO" id="GO:0004452">
    <property type="term" value="F:isopentenyl-diphosphate delta-isomerase activity"/>
    <property type="evidence" value="ECO:0007669"/>
    <property type="project" value="UniProtKB-UniRule"/>
</dbReference>
<organism evidence="13 14">
    <name type="scientific">Corynebacterium choanae</name>
    <dbReference type="NCBI Taxonomy" id="1862358"/>
    <lineage>
        <taxon>Bacteria</taxon>
        <taxon>Bacillati</taxon>
        <taxon>Actinomycetota</taxon>
        <taxon>Actinomycetes</taxon>
        <taxon>Mycobacteriales</taxon>
        <taxon>Corynebacteriaceae</taxon>
        <taxon>Corynebacterium</taxon>
    </lineage>
</organism>
<dbReference type="PROSITE" id="PS51462">
    <property type="entry name" value="NUDIX"/>
    <property type="match status" value="1"/>
</dbReference>
<dbReference type="AlphaFoldDB" id="A0A3G6J7P3"/>
<evidence type="ECO:0000256" key="7">
    <source>
        <dbReference type="ARBA" id="ARBA00023211"/>
    </source>
</evidence>
<reference evidence="13 14" key="1">
    <citation type="submission" date="2018-11" db="EMBL/GenBank/DDBJ databases">
        <authorList>
            <person name="Kleinhagauer T."/>
            <person name="Glaeser S.P."/>
            <person name="Spergser J."/>
            <person name="Ruckert C."/>
            <person name="Kaempfer P."/>
            <person name="Busse H.-J."/>
        </authorList>
    </citation>
    <scope>NUCLEOTIDE SEQUENCE [LARGE SCALE GENOMIC DNA]</scope>
    <source>
        <strain evidence="13 14">200CH</strain>
    </source>
</reference>